<protein>
    <recommendedName>
        <fullName evidence="4">Conidiation-specific protein 8</fullName>
    </recommendedName>
</protein>
<comment type="caution">
    <text evidence="2">The sequence shown here is derived from an EMBL/GenBank/DDBJ whole genome shotgun (WGS) entry which is preliminary data.</text>
</comment>
<evidence type="ECO:0000313" key="3">
    <source>
        <dbReference type="Proteomes" id="UP000803844"/>
    </source>
</evidence>
<dbReference type="RefSeq" id="XP_040773525.1">
    <property type="nucleotide sequence ID" value="XM_040923696.1"/>
</dbReference>
<reference evidence="2" key="1">
    <citation type="journal article" date="2020" name="Phytopathology">
        <title>Genome sequence of the chestnut blight fungus Cryphonectria parasitica EP155: A fundamental resource for an archetypical invasive plant pathogen.</title>
        <authorList>
            <person name="Crouch J.A."/>
            <person name="Dawe A."/>
            <person name="Aerts A."/>
            <person name="Barry K."/>
            <person name="Churchill A.C.L."/>
            <person name="Grimwood J."/>
            <person name="Hillman B."/>
            <person name="Milgroom M.G."/>
            <person name="Pangilinan J."/>
            <person name="Smith M."/>
            <person name="Salamov A."/>
            <person name="Schmutz J."/>
            <person name="Yadav J."/>
            <person name="Grigoriev I.V."/>
            <person name="Nuss D."/>
        </authorList>
    </citation>
    <scope>NUCLEOTIDE SEQUENCE</scope>
    <source>
        <strain evidence="2">EP155</strain>
    </source>
</reference>
<gene>
    <name evidence="2" type="ORF">M406DRAFT_357505</name>
</gene>
<dbReference type="Proteomes" id="UP000803844">
    <property type="component" value="Unassembled WGS sequence"/>
</dbReference>
<dbReference type="GeneID" id="63840825"/>
<name>A0A9P5CLZ1_CRYP1</name>
<sequence>MDPKSTRSESVSSSSSAGLPVSPTTSGRRGSGPLFASLHDNKRPNDPKIQARRQSLSEQRPAPGFIGKMWNNWVHGPSS</sequence>
<evidence type="ECO:0000313" key="2">
    <source>
        <dbReference type="EMBL" id="KAF3762546.1"/>
    </source>
</evidence>
<organism evidence="2 3">
    <name type="scientific">Cryphonectria parasitica (strain ATCC 38755 / EP155)</name>
    <dbReference type="NCBI Taxonomy" id="660469"/>
    <lineage>
        <taxon>Eukaryota</taxon>
        <taxon>Fungi</taxon>
        <taxon>Dikarya</taxon>
        <taxon>Ascomycota</taxon>
        <taxon>Pezizomycotina</taxon>
        <taxon>Sordariomycetes</taxon>
        <taxon>Sordariomycetidae</taxon>
        <taxon>Diaporthales</taxon>
        <taxon>Cryphonectriaceae</taxon>
        <taxon>Cryphonectria-Endothia species complex</taxon>
        <taxon>Cryphonectria</taxon>
    </lineage>
</organism>
<dbReference type="AlphaFoldDB" id="A0A9P5CLZ1"/>
<feature type="region of interest" description="Disordered" evidence="1">
    <location>
        <begin position="1"/>
        <end position="79"/>
    </location>
</feature>
<dbReference type="EMBL" id="MU032350">
    <property type="protein sequence ID" value="KAF3762546.1"/>
    <property type="molecule type" value="Genomic_DNA"/>
</dbReference>
<keyword evidence="3" id="KW-1185">Reference proteome</keyword>
<proteinExistence type="predicted"/>
<evidence type="ECO:0000256" key="1">
    <source>
        <dbReference type="SAM" id="MobiDB-lite"/>
    </source>
</evidence>
<dbReference type="OrthoDB" id="4158609at2759"/>
<evidence type="ECO:0008006" key="4">
    <source>
        <dbReference type="Google" id="ProtNLM"/>
    </source>
</evidence>
<accession>A0A9P5CLZ1</accession>